<feature type="transmembrane region" description="Helical" evidence="12">
    <location>
        <begin position="232"/>
        <end position="253"/>
    </location>
</feature>
<evidence type="ECO:0000259" key="13">
    <source>
        <dbReference type="PROSITE" id="PS51098"/>
    </source>
</evidence>
<name>G2Z8V4_LISIP</name>
<keyword evidence="5" id="KW-0808">Transferase</keyword>
<evidence type="ECO:0000256" key="4">
    <source>
        <dbReference type="ARBA" id="ARBA00022597"/>
    </source>
</evidence>
<evidence type="ECO:0000259" key="14">
    <source>
        <dbReference type="PROSITE" id="PS51103"/>
    </source>
</evidence>
<sequence>MAFKSSFKSGMQTLGRSMLLPVVAMPVSGLILRLAAPDMLNIPILMAAGNAVFGNLDMLFAIGVAIGFAKGKDKGIAALTAVVGMLTLREGLKIMNLDVNMGVFGGIFTGLMSAWCWNKFNNQKLPQIFSFFGGNKFPITMIMLVNTVASLLFGWLWPYAQSGIDSFSGLLLGMGAFGVFIFGFLNRLLIPFGLHHVLNTYVYYAMGSYTAANGETYTGEIPRFINGDPSAGLFLAGFFVIMMFGIPGIAFAITKAAKKDRRKEVEGQMMSGAATSFIAGISEPVEFSFMFQSPLLYFIHAIYAGLAMFTCYLFNIHLGFTFGSSLIDYIINFNIATNAIWIIPIGIVFFFLYFVTFYFIITKRDVKTPGREDDIEFSAESTKEEDLNLASNNYEYIAKKILQNLGGKENIINSDACTTRLRMEVEDMSLVNDGKLKQVGAHGVIKIDEHNVQVVIGLQVTYVHLELNKLLDE</sequence>
<feature type="transmembrane region" description="Helical" evidence="12">
    <location>
        <begin position="295"/>
        <end position="320"/>
    </location>
</feature>
<keyword evidence="10 12" id="KW-0472">Membrane</keyword>
<dbReference type="Gene3D" id="3.30.1360.60">
    <property type="entry name" value="Glucose permease domain IIB"/>
    <property type="match status" value="1"/>
</dbReference>
<feature type="transmembrane region" description="Helical" evidence="12">
    <location>
        <begin position="139"/>
        <end position="160"/>
    </location>
</feature>
<dbReference type="PROSITE" id="PS51103">
    <property type="entry name" value="PTS_EIIC_TYPE_1"/>
    <property type="match status" value="1"/>
</dbReference>
<dbReference type="InterPro" id="IPR018113">
    <property type="entry name" value="PTrfase_EIIB_Cys"/>
</dbReference>
<comment type="subcellular location">
    <subcellularLocation>
        <location evidence="1">Cell membrane</location>
        <topology evidence="1">Multi-pass membrane protein</topology>
    </subcellularLocation>
</comment>
<dbReference type="GO" id="GO:0008982">
    <property type="term" value="F:protein-N(PI)-phosphohistidine-sugar phosphotransferase activity"/>
    <property type="evidence" value="ECO:0007669"/>
    <property type="project" value="InterPro"/>
</dbReference>
<feature type="domain" description="PTS EIIC type-1" evidence="14">
    <location>
        <begin position="5"/>
        <end position="373"/>
    </location>
</feature>
<dbReference type="EMBL" id="FR687253">
    <property type="protein sequence ID" value="CBW84559.1"/>
    <property type="molecule type" value="Genomic_DNA"/>
</dbReference>
<evidence type="ECO:0000256" key="12">
    <source>
        <dbReference type="SAM" id="Phobius"/>
    </source>
</evidence>
<keyword evidence="4" id="KW-0762">Sugar transport</keyword>
<feature type="transmembrane region" description="Helical" evidence="12">
    <location>
        <begin position="166"/>
        <end position="185"/>
    </location>
</feature>
<dbReference type="PROSITE" id="PS51098">
    <property type="entry name" value="PTS_EIIB_TYPE_1"/>
    <property type="match status" value="1"/>
</dbReference>
<proteinExistence type="predicted"/>
<dbReference type="InterPro" id="IPR001996">
    <property type="entry name" value="PTS_IIB_1"/>
</dbReference>
<keyword evidence="8" id="KW-0418">Kinase</keyword>
<dbReference type="GO" id="GO:0009401">
    <property type="term" value="P:phosphoenolpyruvate-dependent sugar phosphotransferase system"/>
    <property type="evidence" value="ECO:0007669"/>
    <property type="project" value="UniProtKB-KW"/>
</dbReference>
<evidence type="ECO:0000313" key="15">
    <source>
        <dbReference type="EMBL" id="CBW84559.1"/>
    </source>
</evidence>
<dbReference type="Proteomes" id="UP000001286">
    <property type="component" value="Chromosome"/>
</dbReference>
<dbReference type="PANTHER" id="PTHR30009:SF4">
    <property type="entry name" value="PTS SYSTEM N-ACETYLGLUCOSAMINE-SPECIFIC EIICBA COMPONENT"/>
    <property type="match status" value="1"/>
</dbReference>
<dbReference type="InterPro" id="IPR003352">
    <property type="entry name" value="PTS_EIIC"/>
</dbReference>
<dbReference type="RefSeq" id="WP_014091643.1">
    <property type="nucleotide sequence ID" value="NC_016011.1"/>
</dbReference>
<evidence type="ECO:0000256" key="7">
    <source>
        <dbReference type="ARBA" id="ARBA00022692"/>
    </source>
</evidence>
<reference evidence="15 16" key="1">
    <citation type="journal article" date="2011" name="J. Bacteriol.">
        <title>Complete genome sequence of the animal pathogen Listeria ivanovii, which provides insights into host specificities and evolution of the genus Listeria.</title>
        <authorList>
            <person name="Buchrieser C."/>
            <person name="Rusniok C."/>
            <person name="Garrido P."/>
            <person name="Hain T."/>
            <person name="Scortti M."/>
            <person name="Lampidis R."/>
            <person name="Karst U."/>
            <person name="Chakraborty T."/>
            <person name="Cossart P."/>
            <person name="Kreft J."/>
            <person name="Vazquez-Boland J.A."/>
            <person name="Goebel W."/>
            <person name="Glaser P."/>
        </authorList>
    </citation>
    <scope>NUCLEOTIDE SEQUENCE [LARGE SCALE GENOMIC DNA]</scope>
    <source>
        <strain evidence="16">ATCC BAA-678 / PAM 55</strain>
    </source>
</reference>
<dbReference type="CDD" id="cd00212">
    <property type="entry name" value="PTS_IIB_glc"/>
    <property type="match status" value="1"/>
</dbReference>
<evidence type="ECO:0000256" key="1">
    <source>
        <dbReference type="ARBA" id="ARBA00004651"/>
    </source>
</evidence>
<keyword evidence="7 12" id="KW-0812">Transmembrane</keyword>
<keyword evidence="2" id="KW-0813">Transport</keyword>
<dbReference type="AlphaFoldDB" id="G2Z8V4"/>
<accession>G2Z8V4</accession>
<dbReference type="GO" id="GO:0005886">
    <property type="term" value="C:plasma membrane"/>
    <property type="evidence" value="ECO:0007669"/>
    <property type="project" value="UniProtKB-SubCell"/>
</dbReference>
<feature type="transmembrane region" description="Helical" evidence="12">
    <location>
        <begin position="340"/>
        <end position="361"/>
    </location>
</feature>
<evidence type="ECO:0000256" key="2">
    <source>
        <dbReference type="ARBA" id="ARBA00022448"/>
    </source>
</evidence>
<dbReference type="eggNOG" id="COG1263">
    <property type="taxonomic scope" value="Bacteria"/>
</dbReference>
<dbReference type="OrthoDB" id="9764327at2"/>
<feature type="domain" description="PTS EIIB type-1" evidence="13">
    <location>
        <begin position="395"/>
        <end position="473"/>
    </location>
</feature>
<dbReference type="KEGG" id="liv:LIV_0076"/>
<dbReference type="Pfam" id="PF00367">
    <property type="entry name" value="PTS_EIIB"/>
    <property type="match status" value="1"/>
</dbReference>
<gene>
    <name evidence="15" type="ordered locus">LIV_0076</name>
</gene>
<dbReference type="InterPro" id="IPR050429">
    <property type="entry name" value="PTS_Glucose_EIICBA"/>
</dbReference>
<feature type="active site" description="Phosphocysteine intermediate; for EIIB activity" evidence="11">
    <location>
        <position position="417"/>
    </location>
</feature>
<dbReference type="SUPFAM" id="SSF55604">
    <property type="entry name" value="Glucose permease domain IIB"/>
    <property type="match status" value="1"/>
</dbReference>
<dbReference type="HOGENOM" id="CLU_012312_1_0_9"/>
<dbReference type="InterPro" id="IPR013013">
    <property type="entry name" value="PTS_EIIC_1"/>
</dbReference>
<dbReference type="GO" id="GO:0090563">
    <property type="term" value="F:protein-phosphocysteine-sugar phosphotransferase activity"/>
    <property type="evidence" value="ECO:0007669"/>
    <property type="project" value="TreeGrafter"/>
</dbReference>
<feature type="transmembrane region" description="Helical" evidence="12">
    <location>
        <begin position="101"/>
        <end position="118"/>
    </location>
</feature>
<evidence type="ECO:0000256" key="8">
    <source>
        <dbReference type="ARBA" id="ARBA00022777"/>
    </source>
</evidence>
<keyword evidence="3" id="KW-1003">Cell membrane</keyword>
<keyword evidence="6" id="KW-0598">Phosphotransferase system</keyword>
<feature type="transmembrane region" description="Helical" evidence="12">
    <location>
        <begin position="18"/>
        <end position="36"/>
    </location>
</feature>
<evidence type="ECO:0000256" key="3">
    <source>
        <dbReference type="ARBA" id="ARBA00022475"/>
    </source>
</evidence>
<dbReference type="NCBIfam" id="TIGR00826">
    <property type="entry name" value="EIIB_glc"/>
    <property type="match status" value="1"/>
</dbReference>
<evidence type="ECO:0000256" key="9">
    <source>
        <dbReference type="ARBA" id="ARBA00022989"/>
    </source>
</evidence>
<dbReference type="eggNOG" id="COG1264">
    <property type="taxonomic scope" value="Bacteria"/>
</dbReference>
<evidence type="ECO:0000313" key="16">
    <source>
        <dbReference type="Proteomes" id="UP000001286"/>
    </source>
</evidence>
<dbReference type="Pfam" id="PF02378">
    <property type="entry name" value="PTS_EIIC"/>
    <property type="match status" value="1"/>
</dbReference>
<dbReference type="GO" id="GO:0016301">
    <property type="term" value="F:kinase activity"/>
    <property type="evidence" value="ECO:0007669"/>
    <property type="project" value="UniProtKB-KW"/>
</dbReference>
<keyword evidence="9 12" id="KW-1133">Transmembrane helix</keyword>
<evidence type="ECO:0000256" key="11">
    <source>
        <dbReference type="PROSITE-ProRule" id="PRU00421"/>
    </source>
</evidence>
<dbReference type="GO" id="GO:0015764">
    <property type="term" value="P:N-acetylglucosamine transport"/>
    <property type="evidence" value="ECO:0007669"/>
    <property type="project" value="TreeGrafter"/>
</dbReference>
<evidence type="ECO:0000256" key="6">
    <source>
        <dbReference type="ARBA" id="ARBA00022683"/>
    </source>
</evidence>
<evidence type="ECO:0000256" key="5">
    <source>
        <dbReference type="ARBA" id="ARBA00022679"/>
    </source>
</evidence>
<dbReference type="PROSITE" id="PS01035">
    <property type="entry name" value="PTS_EIIB_TYPE_1_CYS"/>
    <property type="match status" value="1"/>
</dbReference>
<organism evidence="15 16">
    <name type="scientific">Listeria ivanovii (strain ATCC BAA-678 / PAM 55)</name>
    <dbReference type="NCBI Taxonomy" id="881621"/>
    <lineage>
        <taxon>Bacteria</taxon>
        <taxon>Bacillati</taxon>
        <taxon>Bacillota</taxon>
        <taxon>Bacilli</taxon>
        <taxon>Bacillales</taxon>
        <taxon>Listeriaceae</taxon>
        <taxon>Listeria</taxon>
    </lineage>
</organism>
<protein>
    <submittedName>
        <fullName evidence="15">Putative N-acetylglucosamine-specific PTS system enzyme IIC</fullName>
    </submittedName>
</protein>
<feature type="transmembrane region" description="Helical" evidence="12">
    <location>
        <begin position="42"/>
        <end position="69"/>
    </location>
</feature>
<dbReference type="InterPro" id="IPR036878">
    <property type="entry name" value="Glu_permease_IIB"/>
</dbReference>
<dbReference type="PANTHER" id="PTHR30009">
    <property type="entry name" value="CYTOCHROME C-TYPE SYNTHESIS PROTEIN AND PTS TRANSMEMBRANE COMPONENT"/>
    <property type="match status" value="1"/>
</dbReference>
<evidence type="ECO:0000256" key="10">
    <source>
        <dbReference type="ARBA" id="ARBA00023136"/>
    </source>
</evidence>